<protein>
    <submittedName>
        <fullName evidence="3">Protein kinase domain-containing protein</fullName>
    </submittedName>
</protein>
<feature type="region of interest" description="Disordered" evidence="1">
    <location>
        <begin position="313"/>
        <end position="378"/>
    </location>
</feature>
<feature type="compositionally biased region" description="Acidic residues" evidence="1">
    <location>
        <begin position="326"/>
        <end position="351"/>
    </location>
</feature>
<reference evidence="3" key="1">
    <citation type="submission" date="2020-05" db="EMBL/GenBank/DDBJ databases">
        <title>Mycena genomes resolve the evolution of fungal bioluminescence.</title>
        <authorList>
            <person name="Tsai I.J."/>
        </authorList>
    </citation>
    <scope>NUCLEOTIDE SEQUENCE</scope>
    <source>
        <strain evidence="3">110903Hualien_Pintung</strain>
    </source>
</reference>
<dbReference type="SUPFAM" id="SSF56112">
    <property type="entry name" value="Protein kinase-like (PK-like)"/>
    <property type="match status" value="1"/>
</dbReference>
<keyword evidence="3" id="KW-0808">Transferase</keyword>
<name>A0A8H6W242_MYCCL</name>
<dbReference type="Proteomes" id="UP000613580">
    <property type="component" value="Unassembled WGS sequence"/>
</dbReference>
<keyword evidence="4" id="KW-1185">Reference proteome</keyword>
<evidence type="ECO:0000313" key="4">
    <source>
        <dbReference type="Proteomes" id="UP000613580"/>
    </source>
</evidence>
<gene>
    <name evidence="3" type="ORF">HMN09_01061400</name>
</gene>
<dbReference type="GO" id="GO:0016301">
    <property type="term" value="F:kinase activity"/>
    <property type="evidence" value="ECO:0007669"/>
    <property type="project" value="UniProtKB-KW"/>
</dbReference>
<dbReference type="PANTHER" id="PTHR38248">
    <property type="entry name" value="FUNK1 6"/>
    <property type="match status" value="1"/>
</dbReference>
<comment type="caution">
    <text evidence="3">The sequence shown here is derived from an EMBL/GenBank/DDBJ whole genome shotgun (WGS) entry which is preliminary data.</text>
</comment>
<dbReference type="AlphaFoldDB" id="A0A8H6W242"/>
<dbReference type="Pfam" id="PF17667">
    <property type="entry name" value="Pkinase_fungal"/>
    <property type="match status" value="1"/>
</dbReference>
<dbReference type="Gene3D" id="1.10.510.10">
    <property type="entry name" value="Transferase(Phosphotransferase) domain 1"/>
    <property type="match status" value="1"/>
</dbReference>
<evidence type="ECO:0000313" key="3">
    <source>
        <dbReference type="EMBL" id="KAF7296544.1"/>
    </source>
</evidence>
<dbReference type="OrthoDB" id="2747778at2759"/>
<sequence length="568" mass="63676">MALDSMPRTDCGAGDGSTARPDQTLADRVWDQLRLHPHLAPQLDEHNFRQECLRLVAARRTNTTNPNSTQELVHCLTIGPPLFVAKPDSQRETRVYRVVVEEDMETQAVKDGGQPTLYALKDSWREVDRREEVDFYDVVAHYCAKNAIDMDKAGLARCHGSLDLAAPGPGLPDEWNTVLEAKAASGRHHMRTLLTPVGHPIKEFASTKQLIRALYNVVIHLEIAEKAGVRHRDVSSGNVLLVQDASSGVPGFLVDYDCAEFTETGVYHFNEWFSARPPAVWEESQKRLFMFVGTLEFMAIRLIEANWSWSAASSNDPAASDRSEHNDEEQNTDDDKDQNSDGEDDVVESEDASATPNPETTAYINPPNESDQTRSSTVRLSHGLHHDLESVYWVLLWVILRQMKHKHPKNKPCACRHAFDRVGTSESKKRVLLANWKSCVPVTPKRRNVALRRLLTSLSRLVKAQSPVGTPSRAPKHITGAEFRAIFETALISDEWAEDPAPPARRAKLVDVSSRVAESQPLRIQTNRSGNLSPVRLSIKRRLETVYPGFGFSETAQDTRVDYLESPM</sequence>
<dbReference type="PANTHER" id="PTHR38248:SF2">
    <property type="entry name" value="FUNK1 11"/>
    <property type="match status" value="1"/>
</dbReference>
<keyword evidence="3" id="KW-0418">Kinase</keyword>
<feature type="region of interest" description="Disordered" evidence="1">
    <location>
        <begin position="1"/>
        <end position="22"/>
    </location>
</feature>
<accession>A0A8H6W242</accession>
<evidence type="ECO:0000256" key="1">
    <source>
        <dbReference type="SAM" id="MobiDB-lite"/>
    </source>
</evidence>
<dbReference type="InterPro" id="IPR040976">
    <property type="entry name" value="Pkinase_fungal"/>
</dbReference>
<feature type="domain" description="Fungal-type protein kinase" evidence="2">
    <location>
        <begin position="70"/>
        <end position="398"/>
    </location>
</feature>
<feature type="compositionally biased region" description="Polar residues" evidence="1">
    <location>
        <begin position="355"/>
        <end position="378"/>
    </location>
</feature>
<dbReference type="InterPro" id="IPR011009">
    <property type="entry name" value="Kinase-like_dom_sf"/>
</dbReference>
<evidence type="ECO:0000259" key="2">
    <source>
        <dbReference type="Pfam" id="PF17667"/>
    </source>
</evidence>
<dbReference type="EMBL" id="JACAZE010000016">
    <property type="protein sequence ID" value="KAF7296544.1"/>
    <property type="molecule type" value="Genomic_DNA"/>
</dbReference>
<proteinExistence type="predicted"/>
<organism evidence="3 4">
    <name type="scientific">Mycena chlorophos</name>
    <name type="common">Agaric fungus</name>
    <name type="synonym">Agaricus chlorophos</name>
    <dbReference type="NCBI Taxonomy" id="658473"/>
    <lineage>
        <taxon>Eukaryota</taxon>
        <taxon>Fungi</taxon>
        <taxon>Dikarya</taxon>
        <taxon>Basidiomycota</taxon>
        <taxon>Agaricomycotina</taxon>
        <taxon>Agaricomycetes</taxon>
        <taxon>Agaricomycetidae</taxon>
        <taxon>Agaricales</taxon>
        <taxon>Marasmiineae</taxon>
        <taxon>Mycenaceae</taxon>
        <taxon>Mycena</taxon>
    </lineage>
</organism>